<gene>
    <name evidence="1" type="ORF">MM415B02495_0011</name>
</gene>
<dbReference type="EMBL" id="MT142870">
    <property type="protein sequence ID" value="QJA89804.1"/>
    <property type="molecule type" value="Genomic_DNA"/>
</dbReference>
<name>A0A6M3L8P4_9ZZZZ</name>
<protein>
    <submittedName>
        <fullName evidence="1">Uncharacterized protein</fullName>
    </submittedName>
</protein>
<accession>A0A6M3L8P4</accession>
<reference evidence="1" key="1">
    <citation type="submission" date="2020-03" db="EMBL/GenBank/DDBJ databases">
        <title>The deep terrestrial virosphere.</title>
        <authorList>
            <person name="Holmfeldt K."/>
            <person name="Nilsson E."/>
            <person name="Simone D."/>
            <person name="Lopez-Fernandez M."/>
            <person name="Wu X."/>
            <person name="de Brujin I."/>
            <person name="Lundin D."/>
            <person name="Andersson A."/>
            <person name="Bertilsson S."/>
            <person name="Dopson M."/>
        </authorList>
    </citation>
    <scope>NUCLEOTIDE SEQUENCE</scope>
    <source>
        <strain evidence="1">MM415B02495</strain>
    </source>
</reference>
<sequence length="95" mass="11317">MNYEEWPDVKRYGFFEDLPSGERKLDFPFVIVVFGAGVMSAYLEPVDEGHWLSQGERIRRKKLEPKRLRWPDHSFVLRCRDSGITLHDFTGWQMI</sequence>
<dbReference type="AlphaFoldDB" id="A0A6M3L8P4"/>
<organism evidence="1">
    <name type="scientific">viral metagenome</name>
    <dbReference type="NCBI Taxonomy" id="1070528"/>
    <lineage>
        <taxon>unclassified sequences</taxon>
        <taxon>metagenomes</taxon>
        <taxon>organismal metagenomes</taxon>
    </lineage>
</organism>
<proteinExistence type="predicted"/>
<evidence type="ECO:0000313" key="1">
    <source>
        <dbReference type="EMBL" id="QJA89804.1"/>
    </source>
</evidence>